<dbReference type="GO" id="GO:0005682">
    <property type="term" value="C:U5 snRNP"/>
    <property type="evidence" value="ECO:0007669"/>
    <property type="project" value="TreeGrafter"/>
</dbReference>
<keyword evidence="11" id="KW-1185">Reference proteome</keyword>
<dbReference type="InterPro" id="IPR036285">
    <property type="entry name" value="PRP4-like_sf"/>
</dbReference>
<dbReference type="Gene3D" id="1.20.940.10">
    <property type="entry name" value="Functional domain of the splicing factor Prp18"/>
    <property type="match status" value="1"/>
</dbReference>
<organism evidence="10 11">
    <name type="scientific">Coemansia asiatica</name>
    <dbReference type="NCBI Taxonomy" id="1052880"/>
    <lineage>
        <taxon>Eukaryota</taxon>
        <taxon>Fungi</taxon>
        <taxon>Fungi incertae sedis</taxon>
        <taxon>Zoopagomycota</taxon>
        <taxon>Kickxellomycotina</taxon>
        <taxon>Kickxellomycetes</taxon>
        <taxon>Kickxellales</taxon>
        <taxon>Kickxellaceae</taxon>
        <taxon>Coemansia</taxon>
    </lineage>
</organism>
<keyword evidence="6" id="KW-0508">mRNA splicing</keyword>
<evidence type="ECO:0000259" key="9">
    <source>
        <dbReference type="SMART" id="SM00500"/>
    </source>
</evidence>
<dbReference type="InterPro" id="IPR039979">
    <property type="entry name" value="PRPF18"/>
</dbReference>
<dbReference type="PANTHER" id="PTHR13007:SF19">
    <property type="entry name" value="PRE-MRNA-SPLICING FACTOR 18"/>
    <property type="match status" value="1"/>
</dbReference>
<dbReference type="GO" id="GO:0000350">
    <property type="term" value="P:generation of catalytic spliceosome for second transesterification step"/>
    <property type="evidence" value="ECO:0007669"/>
    <property type="project" value="TreeGrafter"/>
</dbReference>
<protein>
    <recommendedName>
        <fullName evidence="3">Pre-mRNA-splicing factor 18</fullName>
    </recommendedName>
</protein>
<evidence type="ECO:0000256" key="4">
    <source>
        <dbReference type="ARBA" id="ARBA00022664"/>
    </source>
</evidence>
<gene>
    <name evidence="10" type="ORF">LPJ64_002998</name>
</gene>
<name>A0A9W7XLY8_9FUNG</name>
<keyword evidence="5" id="KW-0747">Spliceosome</keyword>
<dbReference type="SUPFAM" id="SSF47938">
    <property type="entry name" value="Functional domain of the splicing factor Prp18"/>
    <property type="match status" value="1"/>
</dbReference>
<dbReference type="AlphaFoldDB" id="A0A9W7XLY8"/>
<dbReference type="Gene3D" id="4.10.280.110">
    <property type="entry name" value="Pre-mRNA processing factor 4 domain"/>
    <property type="match status" value="1"/>
</dbReference>
<proteinExistence type="inferred from homology"/>
<dbReference type="SMART" id="SM00500">
    <property type="entry name" value="SFM"/>
    <property type="match status" value="1"/>
</dbReference>
<dbReference type="InterPro" id="IPR014906">
    <property type="entry name" value="PRP4-like"/>
</dbReference>
<reference evidence="10" key="1">
    <citation type="submission" date="2022-07" db="EMBL/GenBank/DDBJ databases">
        <title>Phylogenomic reconstructions and comparative analyses of Kickxellomycotina fungi.</title>
        <authorList>
            <person name="Reynolds N.K."/>
            <person name="Stajich J.E."/>
            <person name="Barry K."/>
            <person name="Grigoriev I.V."/>
            <person name="Crous P."/>
            <person name="Smith M.E."/>
        </authorList>
    </citation>
    <scope>NUCLEOTIDE SEQUENCE</scope>
    <source>
        <strain evidence="10">NBRC 105413</strain>
    </source>
</reference>
<accession>A0A9W7XLY8</accession>
<evidence type="ECO:0000256" key="8">
    <source>
        <dbReference type="SAM" id="MobiDB-lite"/>
    </source>
</evidence>
<feature type="compositionally biased region" description="Basic and acidic residues" evidence="8">
    <location>
        <begin position="36"/>
        <end position="77"/>
    </location>
</feature>
<comment type="similarity">
    <text evidence="2">Belongs to the PRP18 family.</text>
</comment>
<comment type="subcellular location">
    <subcellularLocation>
        <location evidence="1">Nucleus</location>
    </subcellularLocation>
</comment>
<dbReference type="GO" id="GO:0071021">
    <property type="term" value="C:U2-type post-spliceosomal complex"/>
    <property type="evidence" value="ECO:0007669"/>
    <property type="project" value="TreeGrafter"/>
</dbReference>
<dbReference type="SUPFAM" id="SSF158230">
    <property type="entry name" value="PRP4-like"/>
    <property type="match status" value="1"/>
</dbReference>
<sequence length="368" mass="41821">MDLLKAAIGSEVKKRKAQYEKAACTSESKRRKKYVRVADLEKAASDHDDKEKDKPKETNTIKDKARDSIKSNIRDKQALTAASLPEDDNESAALAASTDSIHDTHGSAIGAEEIVKRLRARGEPIRLFGESDDARRKRLRHLELSEEKTDGQQNEFRKVLAQVEAGAMLEELKRQANMCGDSEERRQRKYALLADFDVSAISTDLLRTDIDRLHTLLYVYFKRLVYEWADFLDSRPDDERRSAEGKMAAATQRQAADYLRPLFRNLKGRKLPADVLARITEIARNMLDREYMCANDAYLQLSIGNAPWPLGVTQVGIHARAARENINAEKVAHVLNDETQRKWIQSIKRLIRFAQTKYPPADLAKMVG</sequence>
<feature type="region of interest" description="Disordered" evidence="8">
    <location>
        <begin position="15"/>
        <end position="108"/>
    </location>
</feature>
<dbReference type="InterPro" id="IPR004098">
    <property type="entry name" value="Prp18"/>
</dbReference>
<feature type="domain" description="Pre-mRNA processing factor 4 (PRP4)-like" evidence="9">
    <location>
        <begin position="109"/>
        <end position="154"/>
    </location>
</feature>
<evidence type="ECO:0000256" key="1">
    <source>
        <dbReference type="ARBA" id="ARBA00004123"/>
    </source>
</evidence>
<evidence type="ECO:0000256" key="2">
    <source>
        <dbReference type="ARBA" id="ARBA00008137"/>
    </source>
</evidence>
<evidence type="ECO:0000256" key="5">
    <source>
        <dbReference type="ARBA" id="ARBA00022728"/>
    </source>
</evidence>
<evidence type="ECO:0000256" key="3">
    <source>
        <dbReference type="ARBA" id="ARBA00018242"/>
    </source>
</evidence>
<dbReference type="GO" id="GO:0046540">
    <property type="term" value="C:U4/U6 x U5 tri-snRNP complex"/>
    <property type="evidence" value="ECO:0007669"/>
    <property type="project" value="TreeGrafter"/>
</dbReference>
<evidence type="ECO:0000256" key="6">
    <source>
        <dbReference type="ARBA" id="ARBA00023187"/>
    </source>
</evidence>
<dbReference type="Proteomes" id="UP001145021">
    <property type="component" value="Unassembled WGS sequence"/>
</dbReference>
<dbReference type="PANTHER" id="PTHR13007">
    <property type="entry name" value="PRE-MRNA SPLICING FACTOR-RELATED"/>
    <property type="match status" value="1"/>
</dbReference>
<dbReference type="EMBL" id="JANBOH010000107">
    <property type="protein sequence ID" value="KAJ1645415.1"/>
    <property type="molecule type" value="Genomic_DNA"/>
</dbReference>
<keyword evidence="4" id="KW-0507">mRNA processing</keyword>
<dbReference type="Pfam" id="PF08799">
    <property type="entry name" value="PRP4"/>
    <property type="match status" value="1"/>
</dbReference>
<evidence type="ECO:0000256" key="7">
    <source>
        <dbReference type="ARBA" id="ARBA00023242"/>
    </source>
</evidence>
<comment type="caution">
    <text evidence="10">The sequence shown here is derived from an EMBL/GenBank/DDBJ whole genome shotgun (WGS) entry which is preliminary data.</text>
</comment>
<evidence type="ECO:0000313" key="11">
    <source>
        <dbReference type="Proteomes" id="UP001145021"/>
    </source>
</evidence>
<evidence type="ECO:0000313" key="10">
    <source>
        <dbReference type="EMBL" id="KAJ1645415.1"/>
    </source>
</evidence>
<keyword evidence="7" id="KW-0539">Nucleus</keyword>
<dbReference type="Pfam" id="PF02840">
    <property type="entry name" value="Prp18"/>
    <property type="match status" value="1"/>
</dbReference>